<dbReference type="PANTHER" id="PTHR22888">
    <property type="entry name" value="CYTOCHROME C OXIDASE, SUBUNIT II"/>
    <property type="match status" value="1"/>
</dbReference>
<evidence type="ECO:0000313" key="20">
    <source>
        <dbReference type="Proteomes" id="UP001161691"/>
    </source>
</evidence>
<feature type="transmembrane region" description="Helical" evidence="16">
    <location>
        <begin position="46"/>
        <end position="69"/>
    </location>
</feature>
<dbReference type="InterPro" id="IPR036257">
    <property type="entry name" value="Cyt_c_oxidase_su2_TM_sf"/>
</dbReference>
<accession>A0ABT6TVF3</accession>
<keyword evidence="4 14" id="KW-1003">Cell membrane</keyword>
<evidence type="ECO:0000256" key="13">
    <source>
        <dbReference type="ARBA" id="ARBA00023288"/>
    </source>
</evidence>
<dbReference type="InterPro" id="IPR008972">
    <property type="entry name" value="Cupredoxin"/>
</dbReference>
<dbReference type="Pfam" id="PF06481">
    <property type="entry name" value="COX_ARM"/>
    <property type="match status" value="1"/>
</dbReference>
<dbReference type="SUPFAM" id="SSF81464">
    <property type="entry name" value="Cytochrome c oxidase subunit II-like, transmembrane region"/>
    <property type="match status" value="1"/>
</dbReference>
<comment type="subcellular location">
    <subcellularLocation>
        <location evidence="1">Cell membrane</location>
        <topology evidence="1">Multi-pass membrane protein</topology>
    </subcellularLocation>
</comment>
<evidence type="ECO:0000259" key="17">
    <source>
        <dbReference type="PROSITE" id="PS50857"/>
    </source>
</evidence>
<evidence type="ECO:0000313" key="19">
    <source>
        <dbReference type="EMBL" id="MDI4650183.1"/>
    </source>
</evidence>
<keyword evidence="12" id="KW-0564">Palmitate</keyword>
<keyword evidence="9 16" id="KW-1133">Transmembrane helix</keyword>
<reference evidence="19" key="1">
    <citation type="submission" date="2023-04" db="EMBL/GenBank/DDBJ databases">
        <title>Comparative genomic analysis of Cohnella hashimotonis sp. nov., isolated from the International Space Station.</title>
        <authorList>
            <person name="Venkateswaran K."/>
            <person name="Simpson A."/>
        </authorList>
    </citation>
    <scope>NUCLEOTIDE SEQUENCE</scope>
    <source>
        <strain evidence="19">F6_2S_P_1</strain>
    </source>
</reference>
<dbReference type="PROSITE" id="PS51257">
    <property type="entry name" value="PROKAR_LIPOPROTEIN"/>
    <property type="match status" value="1"/>
</dbReference>
<dbReference type="InterPro" id="IPR006333">
    <property type="entry name" value="Cyt_o_ubiquinol_oxidase_su2"/>
</dbReference>
<dbReference type="PROSITE" id="PS50857">
    <property type="entry name" value="COX2_CUA"/>
    <property type="match status" value="1"/>
</dbReference>
<comment type="caution">
    <text evidence="19">The sequence shown here is derived from an EMBL/GenBank/DDBJ whole genome shotgun (WGS) entry which is preliminary data.</text>
</comment>
<evidence type="ECO:0000256" key="6">
    <source>
        <dbReference type="ARBA" id="ARBA00022692"/>
    </source>
</evidence>
<dbReference type="PANTHER" id="PTHR22888:SF18">
    <property type="entry name" value="CYTOCHROME BO(3) UBIQUINOL OXIDASE SUBUNIT 2"/>
    <property type="match status" value="1"/>
</dbReference>
<keyword evidence="10 14" id="KW-0560">Oxidoreductase</keyword>
<gene>
    <name evidence="19" type="primary">cyoA</name>
    <name evidence="19" type="ORF">KB449_34960</name>
</gene>
<protein>
    <recommendedName>
        <fullName evidence="14">Quinol oxidase subunit 2</fullName>
        <ecNumber evidence="14">1.10.3.-</ecNumber>
    </recommendedName>
</protein>
<organism evidence="19 20">
    <name type="scientific">Cohnella hashimotonis</name>
    <dbReference type="NCBI Taxonomy" id="2826895"/>
    <lineage>
        <taxon>Bacteria</taxon>
        <taxon>Bacillati</taxon>
        <taxon>Bacillota</taxon>
        <taxon>Bacilli</taxon>
        <taxon>Bacillales</taxon>
        <taxon>Paenibacillaceae</taxon>
        <taxon>Cohnella</taxon>
    </lineage>
</organism>
<keyword evidence="6 16" id="KW-0812">Transmembrane</keyword>
<evidence type="ECO:0000256" key="8">
    <source>
        <dbReference type="ARBA" id="ARBA00022982"/>
    </source>
</evidence>
<keyword evidence="7" id="KW-0732">Signal</keyword>
<evidence type="ECO:0000256" key="1">
    <source>
        <dbReference type="ARBA" id="ARBA00004651"/>
    </source>
</evidence>
<evidence type="ECO:0000256" key="9">
    <source>
        <dbReference type="ARBA" id="ARBA00022989"/>
    </source>
</evidence>
<feature type="domain" description="Cytochrome oxidase subunit II transmembrane region profile" evidence="18">
    <location>
        <begin position="23"/>
        <end position="121"/>
    </location>
</feature>
<evidence type="ECO:0000256" key="16">
    <source>
        <dbReference type="SAM" id="Phobius"/>
    </source>
</evidence>
<evidence type="ECO:0000256" key="3">
    <source>
        <dbReference type="ARBA" id="ARBA00022448"/>
    </source>
</evidence>
<keyword evidence="20" id="KW-1185">Reference proteome</keyword>
<evidence type="ECO:0000256" key="2">
    <source>
        <dbReference type="ARBA" id="ARBA00007866"/>
    </source>
</evidence>
<dbReference type="InterPro" id="IPR034227">
    <property type="entry name" value="CuRO_UO_II"/>
</dbReference>
<dbReference type="Gene3D" id="1.10.287.90">
    <property type="match status" value="1"/>
</dbReference>
<keyword evidence="8 14" id="KW-0249">Electron transport</keyword>
<evidence type="ECO:0000256" key="5">
    <source>
        <dbReference type="ARBA" id="ARBA00022660"/>
    </source>
</evidence>
<feature type="compositionally biased region" description="Basic and acidic residues" evidence="15">
    <location>
        <begin position="321"/>
        <end position="331"/>
    </location>
</feature>
<dbReference type="SUPFAM" id="SSF49503">
    <property type="entry name" value="Cupredoxins"/>
    <property type="match status" value="1"/>
</dbReference>
<dbReference type="PIRSF" id="PIRSF000292">
    <property type="entry name" value="Ubi_od_II"/>
    <property type="match status" value="1"/>
</dbReference>
<dbReference type="EMBL" id="JAGRPV010000002">
    <property type="protein sequence ID" value="MDI4650183.1"/>
    <property type="molecule type" value="Genomic_DNA"/>
</dbReference>
<dbReference type="EC" id="1.10.3.-" evidence="14"/>
<dbReference type="InterPro" id="IPR011759">
    <property type="entry name" value="Cyt_c_oxidase_su2_TM_dom"/>
</dbReference>
<keyword evidence="11 14" id="KW-0472">Membrane</keyword>
<feature type="region of interest" description="Disordered" evidence="15">
    <location>
        <begin position="289"/>
        <end position="331"/>
    </location>
</feature>
<feature type="compositionally biased region" description="Basic and acidic residues" evidence="15">
    <location>
        <begin position="302"/>
        <end position="311"/>
    </location>
</feature>
<sequence length="331" mass="36830">MKYKGWFLRAAAFLPLALMTFLLSGCADVVVLNPKGEIAKHQLDLIYITTGLCLIIIVPVLILTFWIAWKYRVKSKKKEAYQPEWDHSTKLEAVWWGVPILIILLIAIVTVQYSYKLEPSKALASDNKPITIQVVALDWKWLFLYPEQGIATVNYVQFPEKVPVQFQLTADAPMNSFWIPQLGGQIYTMSGMAMKLHLIADEPGDYFGTGANFSGEYFGKMTFNAKATSQADFDKWVQDVKQSYPAMSQEGYNELAQPATSLVRSFSAFPNGMFDNIVNKYVVAGEGHHHGGEAASSQNDAAAKDDQDTSKTDMSGIDMSDAGHSDAAHQH</sequence>
<comment type="similarity">
    <text evidence="2 14">Belongs to the cytochrome c oxidase subunit 2 family.</text>
</comment>
<dbReference type="Proteomes" id="UP001161691">
    <property type="component" value="Unassembled WGS sequence"/>
</dbReference>
<comment type="function">
    <text evidence="14">Catalyzes quinol oxidation with the concomitant reduction of oxygen to water. Subunit II transfers the electrons from a quinol to the binuclear center of the catalytic subunit I.</text>
</comment>
<dbReference type="PROSITE" id="PS50999">
    <property type="entry name" value="COX2_TM"/>
    <property type="match status" value="1"/>
</dbReference>
<evidence type="ECO:0000256" key="10">
    <source>
        <dbReference type="ARBA" id="ARBA00023002"/>
    </source>
</evidence>
<evidence type="ECO:0000256" key="15">
    <source>
        <dbReference type="SAM" id="MobiDB-lite"/>
    </source>
</evidence>
<dbReference type="CDD" id="cd04212">
    <property type="entry name" value="CuRO_UO_II"/>
    <property type="match status" value="1"/>
</dbReference>
<name>A0ABT6TVF3_9BACL</name>
<evidence type="ECO:0000256" key="11">
    <source>
        <dbReference type="ARBA" id="ARBA00023136"/>
    </source>
</evidence>
<proteinExistence type="inferred from homology"/>
<evidence type="ECO:0000256" key="4">
    <source>
        <dbReference type="ARBA" id="ARBA00022475"/>
    </source>
</evidence>
<comment type="catalytic activity">
    <reaction evidence="14">
        <text>2 a quinol + O2 = 2 a quinone + 2 H2O</text>
        <dbReference type="Rhea" id="RHEA:55376"/>
        <dbReference type="ChEBI" id="CHEBI:15377"/>
        <dbReference type="ChEBI" id="CHEBI:15379"/>
        <dbReference type="ChEBI" id="CHEBI:24646"/>
        <dbReference type="ChEBI" id="CHEBI:132124"/>
    </reaction>
</comment>
<feature type="transmembrane region" description="Helical" evidence="16">
    <location>
        <begin position="93"/>
        <end position="115"/>
    </location>
</feature>
<keyword evidence="13" id="KW-0449">Lipoprotein</keyword>
<feature type="domain" description="Cytochrome oxidase subunit II copper A binding" evidence="17">
    <location>
        <begin position="127"/>
        <end position="239"/>
    </location>
</feature>
<evidence type="ECO:0000256" key="14">
    <source>
        <dbReference type="PIRNR" id="PIRNR000292"/>
    </source>
</evidence>
<evidence type="ECO:0000256" key="7">
    <source>
        <dbReference type="ARBA" id="ARBA00022729"/>
    </source>
</evidence>
<dbReference type="InterPro" id="IPR010514">
    <property type="entry name" value="COX_ARM"/>
</dbReference>
<dbReference type="RefSeq" id="WP_282913047.1">
    <property type="nucleotide sequence ID" value="NZ_JAGRPV010000002.1"/>
</dbReference>
<dbReference type="InterPro" id="IPR002429">
    <property type="entry name" value="CcO_II-like_C"/>
</dbReference>
<evidence type="ECO:0000256" key="12">
    <source>
        <dbReference type="ARBA" id="ARBA00023139"/>
    </source>
</evidence>
<dbReference type="Gene3D" id="2.60.40.420">
    <property type="entry name" value="Cupredoxins - blue copper proteins"/>
    <property type="match status" value="1"/>
</dbReference>
<dbReference type="NCBIfam" id="TIGR01433">
    <property type="entry name" value="CyoA"/>
    <property type="match status" value="1"/>
</dbReference>
<keyword evidence="3 14" id="KW-0813">Transport</keyword>
<keyword evidence="5 14" id="KW-0679">Respiratory chain</keyword>
<evidence type="ECO:0000259" key="18">
    <source>
        <dbReference type="PROSITE" id="PS50999"/>
    </source>
</evidence>
<dbReference type="InterPro" id="IPR045187">
    <property type="entry name" value="CcO_II"/>
</dbReference>